<name>A0A6A6FC11_9PEZI</name>
<feature type="signal peptide" evidence="2">
    <location>
        <begin position="1"/>
        <end position="18"/>
    </location>
</feature>
<evidence type="ECO:0000313" key="4">
    <source>
        <dbReference type="Proteomes" id="UP000799539"/>
    </source>
</evidence>
<feature type="region of interest" description="Disordered" evidence="1">
    <location>
        <begin position="258"/>
        <end position="316"/>
    </location>
</feature>
<gene>
    <name evidence="3" type="ORF">CERZMDRAFT_99073</name>
</gene>
<dbReference type="Proteomes" id="UP000799539">
    <property type="component" value="Unassembled WGS sequence"/>
</dbReference>
<dbReference type="EMBL" id="ML992679">
    <property type="protein sequence ID" value="KAF2210905.1"/>
    <property type="molecule type" value="Genomic_DNA"/>
</dbReference>
<sequence length="337" mass="34717">MTTLQSFLLALTTRLASTTLAAANAIANDHETEPAGAYVDANTPSYAAEVTTVWRMVTTLHSTQKNNGQALAMAYQCGLPGMHEENCSPPATTAAAGPTVVCRCDGSAGWNPTLSTYPSSTASNEHVPSGPHCAVPGQASASDCSKGLPPAGIVQTMQSQSSLQKPDASTTTSCSCSTSYPIYVTPRVESSNTGLDAPTYAPKAPHIEKPRPTLESPQTMTTVVPEVHVEQPAESLAEPGQGSVQSSSSLRTIDATLFSPRTHITQTGLDVPTGSPDGSTTMTTTTTNFGASGGEGHVEQSEQSSATSVAQQTGGADDRRHLSVFYLGAAALMIAGS</sequence>
<accession>A0A6A6FC11</accession>
<proteinExistence type="predicted"/>
<evidence type="ECO:0000256" key="2">
    <source>
        <dbReference type="SAM" id="SignalP"/>
    </source>
</evidence>
<feature type="chain" id="PRO_5025574453" evidence="2">
    <location>
        <begin position="19"/>
        <end position="337"/>
    </location>
</feature>
<organism evidence="3 4">
    <name type="scientific">Cercospora zeae-maydis SCOH1-5</name>
    <dbReference type="NCBI Taxonomy" id="717836"/>
    <lineage>
        <taxon>Eukaryota</taxon>
        <taxon>Fungi</taxon>
        <taxon>Dikarya</taxon>
        <taxon>Ascomycota</taxon>
        <taxon>Pezizomycotina</taxon>
        <taxon>Dothideomycetes</taxon>
        <taxon>Dothideomycetidae</taxon>
        <taxon>Mycosphaerellales</taxon>
        <taxon>Mycosphaerellaceae</taxon>
        <taxon>Cercospora</taxon>
    </lineage>
</organism>
<evidence type="ECO:0000256" key="1">
    <source>
        <dbReference type="SAM" id="MobiDB-lite"/>
    </source>
</evidence>
<feature type="compositionally biased region" description="Low complexity" evidence="1">
    <location>
        <begin position="273"/>
        <end position="290"/>
    </location>
</feature>
<keyword evidence="2" id="KW-0732">Signal</keyword>
<evidence type="ECO:0000313" key="3">
    <source>
        <dbReference type="EMBL" id="KAF2210905.1"/>
    </source>
</evidence>
<keyword evidence="4" id="KW-1185">Reference proteome</keyword>
<protein>
    <submittedName>
        <fullName evidence="3">Uncharacterized protein</fullName>
    </submittedName>
</protein>
<dbReference type="AlphaFoldDB" id="A0A6A6FC11"/>
<feature type="compositionally biased region" description="Polar residues" evidence="1">
    <location>
        <begin position="301"/>
        <end position="314"/>
    </location>
</feature>
<reference evidence="3" key="1">
    <citation type="journal article" date="2020" name="Stud. Mycol.">
        <title>101 Dothideomycetes genomes: a test case for predicting lifestyles and emergence of pathogens.</title>
        <authorList>
            <person name="Haridas S."/>
            <person name="Albert R."/>
            <person name="Binder M."/>
            <person name="Bloem J."/>
            <person name="Labutti K."/>
            <person name="Salamov A."/>
            <person name="Andreopoulos B."/>
            <person name="Baker S."/>
            <person name="Barry K."/>
            <person name="Bills G."/>
            <person name="Bluhm B."/>
            <person name="Cannon C."/>
            <person name="Castanera R."/>
            <person name="Culley D."/>
            <person name="Daum C."/>
            <person name="Ezra D."/>
            <person name="Gonzalez J."/>
            <person name="Henrissat B."/>
            <person name="Kuo A."/>
            <person name="Liang C."/>
            <person name="Lipzen A."/>
            <person name="Lutzoni F."/>
            <person name="Magnuson J."/>
            <person name="Mondo S."/>
            <person name="Nolan M."/>
            <person name="Ohm R."/>
            <person name="Pangilinan J."/>
            <person name="Park H.-J."/>
            <person name="Ramirez L."/>
            <person name="Alfaro M."/>
            <person name="Sun H."/>
            <person name="Tritt A."/>
            <person name="Yoshinaga Y."/>
            <person name="Zwiers L.-H."/>
            <person name="Turgeon B."/>
            <person name="Goodwin S."/>
            <person name="Spatafora J."/>
            <person name="Crous P."/>
            <person name="Grigoriev I."/>
        </authorList>
    </citation>
    <scope>NUCLEOTIDE SEQUENCE</scope>
    <source>
        <strain evidence="3">SCOH1-5</strain>
    </source>
</reference>
<dbReference type="OrthoDB" id="3649823at2759"/>